<dbReference type="PANTHER" id="PTHR42711:SF18">
    <property type="entry name" value="ABC TRANSPORTER, ATP-BINDING PROTEIN"/>
    <property type="match status" value="1"/>
</dbReference>
<dbReference type="InterPro" id="IPR003593">
    <property type="entry name" value="AAA+_ATPase"/>
</dbReference>
<dbReference type="GO" id="GO:0016887">
    <property type="term" value="F:ATP hydrolysis activity"/>
    <property type="evidence" value="ECO:0007669"/>
    <property type="project" value="InterPro"/>
</dbReference>
<dbReference type="InterPro" id="IPR050763">
    <property type="entry name" value="ABC_transporter_ATP-binding"/>
</dbReference>
<dbReference type="Gene3D" id="3.40.50.300">
    <property type="entry name" value="P-loop containing nucleotide triphosphate hydrolases"/>
    <property type="match status" value="1"/>
</dbReference>
<dbReference type="SMART" id="SM00382">
    <property type="entry name" value="AAA"/>
    <property type="match status" value="1"/>
</dbReference>
<proteinExistence type="predicted"/>
<dbReference type="EMBL" id="LKCM01000460">
    <property type="protein sequence ID" value="KPQ41028.1"/>
    <property type="molecule type" value="Genomic_DNA"/>
</dbReference>
<evidence type="ECO:0000256" key="2">
    <source>
        <dbReference type="ARBA" id="ARBA00022741"/>
    </source>
</evidence>
<dbReference type="InterPro" id="IPR027417">
    <property type="entry name" value="P-loop_NTPase"/>
</dbReference>
<dbReference type="Proteomes" id="UP000050360">
    <property type="component" value="Unassembled WGS sequence"/>
</dbReference>
<dbReference type="PROSITE" id="PS50893">
    <property type="entry name" value="ABC_TRANSPORTER_2"/>
    <property type="match status" value="1"/>
</dbReference>
<name>A0A0P8C3B5_9EURY</name>
<dbReference type="InterPro" id="IPR025302">
    <property type="entry name" value="DrrA1/2-like_C"/>
</dbReference>
<sequence length="305" mass="34109">MIAVKAEGIYKYYKSQGGKKEVLKNVSINIEEGEIFGILGPNGAGKTTLISILSTLSIPDSGKVEVFGIDALKDPNNVKCIVNISSGNPNFPWSLTVYENLKYFALLYGLENMEGSINNVIGMLELEKFRNTRFDSLSTGTKQRLSLAKSLLNDPHLLFLDEPTVGLDPDMAIKIRKLIKKIHDEKGITIVLTTHYMKEAEQLCERIAFIKNGEIIANAAPGELKRQMKLGEKIIIDYEGRFEITSLNDIPKILDIKYETGRVVIIAENIESILNTVLKKFCDVHINNIEISQPDLEDVFLQLAH</sequence>
<dbReference type="InterPro" id="IPR003439">
    <property type="entry name" value="ABC_transporter-like_ATP-bd"/>
</dbReference>
<accession>A0A0P8C3B5</accession>
<organism evidence="5 6">
    <name type="scientific">Candidatus Methanoperedens nitratireducens</name>
    <dbReference type="NCBI Taxonomy" id="1392998"/>
    <lineage>
        <taxon>Archaea</taxon>
        <taxon>Methanobacteriati</taxon>
        <taxon>Methanobacteriota</taxon>
        <taxon>Stenosarchaea group</taxon>
        <taxon>Methanomicrobia</taxon>
        <taxon>Methanosarcinales</taxon>
        <taxon>ANME-2 cluster</taxon>
        <taxon>Candidatus Methanoperedentaceae</taxon>
        <taxon>Candidatus Methanoperedens</taxon>
    </lineage>
</organism>
<dbReference type="Pfam" id="PF13732">
    <property type="entry name" value="DrrA1-3_C"/>
    <property type="match status" value="1"/>
</dbReference>
<feature type="domain" description="ABC transporter" evidence="4">
    <location>
        <begin position="4"/>
        <end position="237"/>
    </location>
</feature>
<evidence type="ECO:0000256" key="3">
    <source>
        <dbReference type="ARBA" id="ARBA00022840"/>
    </source>
</evidence>
<keyword evidence="2" id="KW-0547">Nucleotide-binding</keyword>
<reference evidence="5 6" key="1">
    <citation type="submission" date="2015-09" db="EMBL/GenBank/DDBJ databases">
        <title>A metagenomics-based metabolic model of nitrate-dependent anaerobic oxidation of methane by Methanoperedens-like archaea.</title>
        <authorList>
            <person name="Arshad A."/>
            <person name="Speth D.R."/>
            <person name="De Graaf R.M."/>
            <person name="Op Den Camp H.J."/>
            <person name="Jetten M.S."/>
            <person name="Welte C.U."/>
        </authorList>
    </citation>
    <scope>NUCLEOTIDE SEQUENCE [LARGE SCALE GENOMIC DNA]</scope>
</reference>
<dbReference type="PANTHER" id="PTHR42711">
    <property type="entry name" value="ABC TRANSPORTER ATP-BINDING PROTEIN"/>
    <property type="match status" value="1"/>
</dbReference>
<dbReference type="GO" id="GO:0005524">
    <property type="term" value="F:ATP binding"/>
    <property type="evidence" value="ECO:0007669"/>
    <property type="project" value="UniProtKB-KW"/>
</dbReference>
<dbReference type="Pfam" id="PF00005">
    <property type="entry name" value="ABC_tran"/>
    <property type="match status" value="1"/>
</dbReference>
<evidence type="ECO:0000313" key="6">
    <source>
        <dbReference type="Proteomes" id="UP000050360"/>
    </source>
</evidence>
<dbReference type="AlphaFoldDB" id="A0A0P8C3B5"/>
<keyword evidence="3 5" id="KW-0067">ATP-binding</keyword>
<dbReference type="SUPFAM" id="SSF52540">
    <property type="entry name" value="P-loop containing nucleoside triphosphate hydrolases"/>
    <property type="match status" value="1"/>
</dbReference>
<keyword evidence="1" id="KW-0813">Transport</keyword>
<comment type="caution">
    <text evidence="5">The sequence shown here is derived from an EMBL/GenBank/DDBJ whole genome shotgun (WGS) entry which is preliminary data.</text>
</comment>
<evidence type="ECO:0000313" key="5">
    <source>
        <dbReference type="EMBL" id="KPQ41028.1"/>
    </source>
</evidence>
<evidence type="ECO:0000256" key="1">
    <source>
        <dbReference type="ARBA" id="ARBA00022448"/>
    </source>
</evidence>
<protein>
    <submittedName>
        <fullName evidence="5">ABC transporter ATP-binding protein</fullName>
    </submittedName>
</protein>
<gene>
    <name evidence="5" type="ORF">MPEBLZ_04427</name>
</gene>
<evidence type="ECO:0000259" key="4">
    <source>
        <dbReference type="PROSITE" id="PS50893"/>
    </source>
</evidence>